<dbReference type="AlphaFoldDB" id="A0A9N8F174"/>
<feature type="region of interest" description="Disordered" evidence="1">
    <location>
        <begin position="1"/>
        <end position="62"/>
    </location>
</feature>
<evidence type="ECO:0000256" key="1">
    <source>
        <dbReference type="SAM" id="MobiDB-lite"/>
    </source>
</evidence>
<feature type="compositionally biased region" description="Acidic residues" evidence="1">
    <location>
        <begin position="31"/>
        <end position="62"/>
    </location>
</feature>
<accession>A0A9N8F174</accession>
<dbReference type="EMBL" id="CAICTM010002533">
    <property type="protein sequence ID" value="CAB9529534.1"/>
    <property type="molecule type" value="Genomic_DNA"/>
</dbReference>
<keyword evidence="3" id="KW-1185">Reference proteome</keyword>
<dbReference type="Proteomes" id="UP001153069">
    <property type="component" value="Unassembled WGS sequence"/>
</dbReference>
<gene>
    <name evidence="2" type="ORF">SEMRO_2535_G330490.1</name>
</gene>
<protein>
    <submittedName>
        <fullName evidence="2">Uncharacterized protein</fullName>
    </submittedName>
</protein>
<name>A0A9N8F174_9STRA</name>
<sequence>MAEPTASVHDAAKTGNNGATAASPTQHPEDDLPDYSVEEQEREDAELALAQEEQEGEIEIPDDIVGRGWFDPRIEPLKDDVDLRAQAFYAEPRPGWDRSPANIPEGHPFRAIVKVFDESPLGSDIYIKAYHLSDELALDLILHYGASRNIFAILDMWTMA</sequence>
<feature type="compositionally biased region" description="Low complexity" evidence="1">
    <location>
        <begin position="13"/>
        <end position="22"/>
    </location>
</feature>
<organism evidence="2 3">
    <name type="scientific">Seminavis robusta</name>
    <dbReference type="NCBI Taxonomy" id="568900"/>
    <lineage>
        <taxon>Eukaryota</taxon>
        <taxon>Sar</taxon>
        <taxon>Stramenopiles</taxon>
        <taxon>Ochrophyta</taxon>
        <taxon>Bacillariophyta</taxon>
        <taxon>Bacillariophyceae</taxon>
        <taxon>Bacillariophycidae</taxon>
        <taxon>Naviculales</taxon>
        <taxon>Naviculaceae</taxon>
        <taxon>Seminavis</taxon>
    </lineage>
</organism>
<comment type="caution">
    <text evidence="2">The sequence shown here is derived from an EMBL/GenBank/DDBJ whole genome shotgun (WGS) entry which is preliminary data.</text>
</comment>
<proteinExistence type="predicted"/>
<reference evidence="2" key="1">
    <citation type="submission" date="2020-06" db="EMBL/GenBank/DDBJ databases">
        <authorList>
            <consortium name="Plant Systems Biology data submission"/>
        </authorList>
    </citation>
    <scope>NUCLEOTIDE SEQUENCE</scope>
    <source>
        <strain evidence="2">D6</strain>
    </source>
</reference>
<evidence type="ECO:0000313" key="2">
    <source>
        <dbReference type="EMBL" id="CAB9529534.1"/>
    </source>
</evidence>
<evidence type="ECO:0000313" key="3">
    <source>
        <dbReference type="Proteomes" id="UP001153069"/>
    </source>
</evidence>